<dbReference type="RefSeq" id="WP_274259358.1">
    <property type="nucleotide sequence ID" value="NZ_CP117884.1"/>
</dbReference>
<dbReference type="Proteomes" id="UP001220377">
    <property type="component" value="Chromosome"/>
</dbReference>
<sequence length="102" mass="12040">MALLQADMQDFWKEEQANPKGEFVRIEFFEHDDFDPTTDPELDALGDWRWNDEHTHLMLIAKDPKQIDTHKILKRFVKDGMAVTDFEIRHIKDEDAKPALMA</sequence>
<organism evidence="1 2">
    <name type="scientific">Lacticaseibacillus pabuli</name>
    <dbReference type="NCBI Taxonomy" id="3025672"/>
    <lineage>
        <taxon>Bacteria</taxon>
        <taxon>Bacillati</taxon>
        <taxon>Bacillota</taxon>
        <taxon>Bacilli</taxon>
        <taxon>Lactobacillales</taxon>
        <taxon>Lactobacillaceae</taxon>
        <taxon>Lacticaseibacillus</taxon>
    </lineage>
</organism>
<accession>A0ABY7WPL0</accession>
<evidence type="ECO:0000313" key="1">
    <source>
        <dbReference type="EMBL" id="WDF82109.1"/>
    </source>
</evidence>
<name>A0ABY7WPL0_9LACO</name>
<gene>
    <name evidence="1" type="ORF">PQ472_09435</name>
</gene>
<protein>
    <submittedName>
        <fullName evidence="1">Uncharacterized protein</fullName>
    </submittedName>
</protein>
<reference evidence="1 2" key="1">
    <citation type="submission" date="2023-02" db="EMBL/GenBank/DDBJ databases">
        <title>Genome sequence of Lacticaseibacillus sp. KACC 23028.</title>
        <authorList>
            <person name="Kim S."/>
            <person name="Heo J."/>
            <person name="Kwon S.-W."/>
        </authorList>
    </citation>
    <scope>NUCLEOTIDE SEQUENCE [LARGE SCALE GENOMIC DNA]</scope>
    <source>
        <strain evidence="1 2">KACC 23028</strain>
    </source>
</reference>
<evidence type="ECO:0000313" key="2">
    <source>
        <dbReference type="Proteomes" id="UP001220377"/>
    </source>
</evidence>
<proteinExistence type="predicted"/>
<dbReference type="EMBL" id="CP117884">
    <property type="protein sequence ID" value="WDF82109.1"/>
    <property type="molecule type" value="Genomic_DNA"/>
</dbReference>
<keyword evidence="2" id="KW-1185">Reference proteome</keyword>